<dbReference type="GO" id="GO:0043565">
    <property type="term" value="F:sequence-specific DNA binding"/>
    <property type="evidence" value="ECO:0007669"/>
    <property type="project" value="InterPro"/>
</dbReference>
<dbReference type="InterPro" id="IPR003018">
    <property type="entry name" value="GAF"/>
</dbReference>
<dbReference type="PROSITE" id="PS50045">
    <property type="entry name" value="SIGMA54_INTERACT_4"/>
    <property type="match status" value="1"/>
</dbReference>
<evidence type="ECO:0000256" key="3">
    <source>
        <dbReference type="ARBA" id="ARBA00023015"/>
    </source>
</evidence>
<dbReference type="GO" id="GO:0005524">
    <property type="term" value="F:ATP binding"/>
    <property type="evidence" value="ECO:0007669"/>
    <property type="project" value="UniProtKB-KW"/>
</dbReference>
<dbReference type="SMART" id="SM00382">
    <property type="entry name" value="AAA"/>
    <property type="match status" value="1"/>
</dbReference>
<evidence type="ECO:0000313" key="8">
    <source>
        <dbReference type="EMBL" id="CQB51967.1"/>
    </source>
</evidence>
<evidence type="ECO:0000256" key="4">
    <source>
        <dbReference type="ARBA" id="ARBA00023125"/>
    </source>
</evidence>
<accession>A0A0E4GWS8</accession>
<evidence type="ECO:0000256" key="5">
    <source>
        <dbReference type="ARBA" id="ARBA00023163"/>
    </source>
</evidence>
<dbReference type="OrthoDB" id="9803970at2"/>
<dbReference type="InterPro" id="IPR058031">
    <property type="entry name" value="AAA_lid_NorR"/>
</dbReference>
<sequence>MTNWELRQKWKELHQNPDHRNSLRPEIADSWERSYDYQINPYLRENPYICTRAELAQYQDNSAYLIATSDRIMNSLFEFVAGTGFVVTLADPNMCILKVVGDPESLAWANNAYLVEGSMWSEDLVGTNAGALALALAKPISVYGYEHFCLFSHVAACSCAPIIDQGKIIGALGMVAPYDKVSNHTLGMVVAATKHIKSRIAMEKAKRYHEVIMESMAEGLFTLDLNGNINYMNENCARIFKFQKDAVIGRNIFDLLGHKTENHYFINKITQGRTITDENFTLAIGRETIHCNVTCNPMRDLDSADGGAVVIVRESHRINRLVRNYIGGGAKVTFDDIIGKDQRFAQVIKTARAAASSSSNVLLLGESGTGKDIIAQAMHNAGPRKNNSYLAINCAALPRDLIASELFGYEDGAFTGARKGGNVGKFELADQGTIFLDEIGDMPLDLQASLLRVLEEKKVMRLGGVKLVPVNVRVIAATNKDLEQEIERNRFRRDLFYRLGVIKITIPPLRERPDDILPLAEAFIERTCKRFNKPHMTLAPDVVDAFLSYEWPGNVREMQNVIEGSIQLAPDNVICYELVSEYFVNKNVAKPADQEITNVAAIEKQMIIDCLVKYKYNKTEAAKALGMSRRTLYRRLAEYNIMD</sequence>
<dbReference type="EMBL" id="CGIH01000042">
    <property type="protein sequence ID" value="CQB51967.1"/>
    <property type="molecule type" value="Genomic_DNA"/>
</dbReference>
<dbReference type="Pfam" id="PF25601">
    <property type="entry name" value="AAA_lid_14"/>
    <property type="match status" value="1"/>
</dbReference>
<evidence type="ECO:0000259" key="6">
    <source>
        <dbReference type="PROSITE" id="PS50045"/>
    </source>
</evidence>
<dbReference type="InterPro" id="IPR013767">
    <property type="entry name" value="PAS_fold"/>
</dbReference>
<dbReference type="Gene3D" id="3.30.450.40">
    <property type="match status" value="1"/>
</dbReference>
<dbReference type="SUPFAM" id="SSF46689">
    <property type="entry name" value="Homeodomain-like"/>
    <property type="match status" value="1"/>
</dbReference>
<protein>
    <submittedName>
        <fullName evidence="8">PAS fold</fullName>
    </submittedName>
</protein>
<dbReference type="PANTHER" id="PTHR32071">
    <property type="entry name" value="TRANSCRIPTIONAL REGULATORY PROTEIN"/>
    <property type="match status" value="1"/>
</dbReference>
<keyword evidence="3" id="KW-0805">Transcription regulation</keyword>
<feature type="domain" description="Sigma-54 factor interaction" evidence="6">
    <location>
        <begin position="337"/>
        <end position="567"/>
    </location>
</feature>
<dbReference type="PANTHER" id="PTHR32071:SF57">
    <property type="entry name" value="C4-DICARBOXYLATE TRANSPORT TRANSCRIPTIONAL REGULATORY PROTEIN DCTD"/>
    <property type="match status" value="1"/>
</dbReference>
<dbReference type="FunFam" id="3.40.50.300:FF:000006">
    <property type="entry name" value="DNA-binding transcriptional regulator NtrC"/>
    <property type="match status" value="1"/>
</dbReference>
<dbReference type="SUPFAM" id="SSF52540">
    <property type="entry name" value="P-loop containing nucleoside triphosphate hydrolases"/>
    <property type="match status" value="1"/>
</dbReference>
<dbReference type="InterPro" id="IPR025662">
    <property type="entry name" value="Sigma_54_int_dom_ATP-bd_1"/>
</dbReference>
<dbReference type="InterPro" id="IPR003593">
    <property type="entry name" value="AAA+_ATPase"/>
</dbReference>
<dbReference type="InterPro" id="IPR000014">
    <property type="entry name" value="PAS"/>
</dbReference>
<dbReference type="InterPro" id="IPR027417">
    <property type="entry name" value="P-loop_NTPase"/>
</dbReference>
<dbReference type="RefSeq" id="WP_046499390.1">
    <property type="nucleotide sequence ID" value="NZ_CGIH01000042.1"/>
</dbReference>
<evidence type="ECO:0000256" key="1">
    <source>
        <dbReference type="ARBA" id="ARBA00022741"/>
    </source>
</evidence>
<dbReference type="Pfam" id="PF01590">
    <property type="entry name" value="GAF"/>
    <property type="match status" value="1"/>
</dbReference>
<dbReference type="CDD" id="cd00009">
    <property type="entry name" value="AAA"/>
    <property type="match status" value="1"/>
</dbReference>
<dbReference type="Proteomes" id="UP000045545">
    <property type="component" value="Unassembled WGS sequence"/>
</dbReference>
<dbReference type="GO" id="GO:0006355">
    <property type="term" value="P:regulation of DNA-templated transcription"/>
    <property type="evidence" value="ECO:0007669"/>
    <property type="project" value="InterPro"/>
</dbReference>
<keyword evidence="2" id="KW-0067">ATP-binding</keyword>
<dbReference type="Pfam" id="PF00158">
    <property type="entry name" value="Sigma54_activat"/>
    <property type="match status" value="1"/>
</dbReference>
<dbReference type="Gene3D" id="3.40.50.300">
    <property type="entry name" value="P-loop containing nucleotide triphosphate hydrolases"/>
    <property type="match status" value="1"/>
</dbReference>
<dbReference type="Gene3D" id="1.10.8.60">
    <property type="match status" value="1"/>
</dbReference>
<keyword evidence="1" id="KW-0547">Nucleotide-binding</keyword>
<keyword evidence="4" id="KW-0238">DNA-binding</keyword>
<dbReference type="STRING" id="690567.2430"/>
<proteinExistence type="predicted"/>
<dbReference type="CDD" id="cd00130">
    <property type="entry name" value="PAS"/>
    <property type="match status" value="1"/>
</dbReference>
<dbReference type="Gene3D" id="1.10.10.60">
    <property type="entry name" value="Homeodomain-like"/>
    <property type="match status" value="1"/>
</dbReference>
<name>A0A0E4GWS8_9FIRM</name>
<dbReference type="SUPFAM" id="SSF55785">
    <property type="entry name" value="PYP-like sensor domain (PAS domain)"/>
    <property type="match status" value="1"/>
</dbReference>
<feature type="domain" description="PAS" evidence="7">
    <location>
        <begin position="205"/>
        <end position="256"/>
    </location>
</feature>
<reference evidence="8 9" key="1">
    <citation type="submission" date="2015-03" db="EMBL/GenBank/DDBJ databases">
        <authorList>
            <person name="Murphy D."/>
        </authorList>
    </citation>
    <scope>NUCLEOTIDE SEQUENCE [LARGE SCALE GENOMIC DNA]</scope>
    <source>
        <strain evidence="8 9">OL-4</strain>
    </source>
</reference>
<dbReference type="InterPro" id="IPR002078">
    <property type="entry name" value="Sigma_54_int"/>
</dbReference>
<dbReference type="InterPro" id="IPR029016">
    <property type="entry name" value="GAF-like_dom_sf"/>
</dbReference>
<dbReference type="SMART" id="SM00091">
    <property type="entry name" value="PAS"/>
    <property type="match status" value="1"/>
</dbReference>
<dbReference type="PROSITE" id="PS00675">
    <property type="entry name" value="SIGMA54_INTERACT_1"/>
    <property type="match status" value="1"/>
</dbReference>
<gene>
    <name evidence="8" type="ORF">2430</name>
</gene>
<keyword evidence="5" id="KW-0804">Transcription</keyword>
<dbReference type="NCBIfam" id="TIGR00229">
    <property type="entry name" value="sensory_box"/>
    <property type="match status" value="1"/>
</dbReference>
<dbReference type="InterPro" id="IPR002197">
    <property type="entry name" value="HTH_Fis"/>
</dbReference>
<dbReference type="InterPro" id="IPR009057">
    <property type="entry name" value="Homeodomain-like_sf"/>
</dbReference>
<dbReference type="Pfam" id="PF00989">
    <property type="entry name" value="PAS"/>
    <property type="match status" value="1"/>
</dbReference>
<keyword evidence="9" id="KW-1185">Reference proteome</keyword>
<dbReference type="Gene3D" id="3.30.450.20">
    <property type="entry name" value="PAS domain"/>
    <property type="match status" value="1"/>
</dbReference>
<evidence type="ECO:0000256" key="2">
    <source>
        <dbReference type="ARBA" id="ARBA00022840"/>
    </source>
</evidence>
<evidence type="ECO:0000313" key="9">
    <source>
        <dbReference type="Proteomes" id="UP000045545"/>
    </source>
</evidence>
<dbReference type="Pfam" id="PF02954">
    <property type="entry name" value="HTH_8"/>
    <property type="match status" value="1"/>
</dbReference>
<dbReference type="AlphaFoldDB" id="A0A0E4GWS8"/>
<dbReference type="InterPro" id="IPR035965">
    <property type="entry name" value="PAS-like_dom_sf"/>
</dbReference>
<evidence type="ECO:0000259" key="7">
    <source>
        <dbReference type="PROSITE" id="PS50112"/>
    </source>
</evidence>
<dbReference type="PROSITE" id="PS50112">
    <property type="entry name" value="PAS"/>
    <property type="match status" value="1"/>
</dbReference>
<dbReference type="PRINTS" id="PR01590">
    <property type="entry name" value="HTHFIS"/>
</dbReference>
<organism evidence="8 9">
    <name type="scientific">Syntrophomonas zehnderi OL-4</name>
    <dbReference type="NCBI Taxonomy" id="690567"/>
    <lineage>
        <taxon>Bacteria</taxon>
        <taxon>Bacillati</taxon>
        <taxon>Bacillota</taxon>
        <taxon>Clostridia</taxon>
        <taxon>Eubacteriales</taxon>
        <taxon>Syntrophomonadaceae</taxon>
        <taxon>Syntrophomonas</taxon>
    </lineage>
</organism>